<feature type="region of interest" description="Disordered" evidence="1">
    <location>
        <begin position="26"/>
        <end position="55"/>
    </location>
</feature>
<dbReference type="Proteomes" id="UP000262477">
    <property type="component" value="Unassembled WGS sequence"/>
</dbReference>
<gene>
    <name evidence="2" type="ORF">DY245_10060</name>
</gene>
<accession>A0A371Q711</accession>
<keyword evidence="3" id="KW-1185">Reference proteome</keyword>
<reference evidence="2 3" key="1">
    <citation type="submission" date="2018-08" db="EMBL/GenBank/DDBJ databases">
        <title>Streptomyces NEAU-D10 sp. nov., a novel Actinomycete isolated from soil.</title>
        <authorList>
            <person name="Jin L."/>
        </authorList>
    </citation>
    <scope>NUCLEOTIDE SEQUENCE [LARGE SCALE GENOMIC DNA]</scope>
    <source>
        <strain evidence="2 3">NEAU-D10</strain>
    </source>
</reference>
<evidence type="ECO:0000256" key="1">
    <source>
        <dbReference type="SAM" id="MobiDB-lite"/>
    </source>
</evidence>
<sequence length="107" mass="10895">MRRNFFRCAFGHDLTPRGAACRAEIDDPVGGADDGSTSTSCSMTGTVLPKSRSRHSTSIGRVVSAGCRPMGLLAVGGGVDALGVGKRVHRQPGVEGEAVVRGAGACP</sequence>
<evidence type="ECO:0000313" key="2">
    <source>
        <dbReference type="EMBL" id="REK90488.1"/>
    </source>
</evidence>
<evidence type="ECO:0000313" key="3">
    <source>
        <dbReference type="Proteomes" id="UP000262477"/>
    </source>
</evidence>
<name>A0A371Q711_STRIH</name>
<comment type="caution">
    <text evidence="2">The sequence shown here is derived from an EMBL/GenBank/DDBJ whole genome shotgun (WGS) entry which is preliminary data.</text>
</comment>
<dbReference type="EMBL" id="QUAC01000073">
    <property type="protein sequence ID" value="REK90488.1"/>
    <property type="molecule type" value="Genomic_DNA"/>
</dbReference>
<feature type="compositionally biased region" description="Low complexity" evidence="1">
    <location>
        <begin position="35"/>
        <end position="46"/>
    </location>
</feature>
<organism evidence="2 3">
    <name type="scientific">Streptomyces inhibens</name>
    <dbReference type="NCBI Taxonomy" id="2293571"/>
    <lineage>
        <taxon>Bacteria</taxon>
        <taxon>Bacillati</taxon>
        <taxon>Actinomycetota</taxon>
        <taxon>Actinomycetes</taxon>
        <taxon>Kitasatosporales</taxon>
        <taxon>Streptomycetaceae</taxon>
        <taxon>Streptomyces</taxon>
    </lineage>
</organism>
<protein>
    <submittedName>
        <fullName evidence="2">Uncharacterized protein</fullName>
    </submittedName>
</protein>
<dbReference type="AlphaFoldDB" id="A0A371Q711"/>
<proteinExistence type="predicted"/>